<gene>
    <name evidence="1" type="ORF">HNQ60_001785</name>
</gene>
<proteinExistence type="predicted"/>
<dbReference type="Proteomes" id="UP000588068">
    <property type="component" value="Unassembled WGS sequence"/>
</dbReference>
<evidence type="ECO:0000313" key="1">
    <source>
        <dbReference type="EMBL" id="MBB6092907.1"/>
    </source>
</evidence>
<dbReference type="EMBL" id="JACHHZ010000002">
    <property type="protein sequence ID" value="MBB6092907.1"/>
    <property type="molecule type" value="Genomic_DNA"/>
</dbReference>
<dbReference type="PROSITE" id="PS51257">
    <property type="entry name" value="PROKAR_LIPOPROTEIN"/>
    <property type="match status" value="1"/>
</dbReference>
<name>A0A841HIR5_9GAMM</name>
<organism evidence="1 2">
    <name type="scientific">Povalibacter uvarum</name>
    <dbReference type="NCBI Taxonomy" id="732238"/>
    <lineage>
        <taxon>Bacteria</taxon>
        <taxon>Pseudomonadati</taxon>
        <taxon>Pseudomonadota</taxon>
        <taxon>Gammaproteobacteria</taxon>
        <taxon>Steroidobacterales</taxon>
        <taxon>Steroidobacteraceae</taxon>
        <taxon>Povalibacter</taxon>
    </lineage>
</organism>
<keyword evidence="2" id="KW-1185">Reference proteome</keyword>
<protein>
    <submittedName>
        <fullName evidence="1">Uncharacterized protein</fullName>
    </submittedName>
</protein>
<accession>A0A841HIR5</accession>
<reference evidence="1 2" key="1">
    <citation type="submission" date="2020-08" db="EMBL/GenBank/DDBJ databases">
        <title>Genomic Encyclopedia of Type Strains, Phase IV (KMG-IV): sequencing the most valuable type-strain genomes for metagenomic binning, comparative biology and taxonomic classification.</title>
        <authorList>
            <person name="Goeker M."/>
        </authorList>
    </citation>
    <scope>NUCLEOTIDE SEQUENCE [LARGE SCALE GENOMIC DNA]</scope>
    <source>
        <strain evidence="1 2">DSM 26723</strain>
    </source>
</reference>
<comment type="caution">
    <text evidence="1">The sequence shown here is derived from an EMBL/GenBank/DDBJ whole genome shotgun (WGS) entry which is preliminary data.</text>
</comment>
<evidence type="ECO:0000313" key="2">
    <source>
        <dbReference type="Proteomes" id="UP000588068"/>
    </source>
</evidence>
<dbReference type="AlphaFoldDB" id="A0A841HIR5"/>
<dbReference type="RefSeq" id="WP_184330782.1">
    <property type="nucleotide sequence ID" value="NZ_JACHHZ010000002.1"/>
</dbReference>
<sequence length="186" mass="19806">MRLAGSVADASWAGRSSAAGAALLLVLLGCIAQASDVDLAASAIPEEECNASSPCQPASFLKFGSWVLQSAKLIARCDGYQAIAVHANGTDMLFLDESARPAPGATRAAEQGMPFGEFNEYHAAYDIESVSCDVLDQGKVKISGTASNHHDDSKFQFRIVADTTRRTYTYEDTTGRSSAAYRSNER</sequence>